<evidence type="ECO:0000313" key="7">
    <source>
        <dbReference type="EMBL" id="SVD39453.1"/>
    </source>
</evidence>
<dbReference type="PRINTS" id="PR00477">
    <property type="entry name" value="PHGLYCKINASE"/>
</dbReference>
<evidence type="ECO:0000256" key="2">
    <source>
        <dbReference type="ARBA" id="ARBA00013061"/>
    </source>
</evidence>
<dbReference type="PANTHER" id="PTHR11406">
    <property type="entry name" value="PHOSPHOGLYCERATE KINASE"/>
    <property type="match status" value="1"/>
</dbReference>
<dbReference type="InterPro" id="IPR015911">
    <property type="entry name" value="Phosphoglycerate_kinase_CS"/>
</dbReference>
<name>A0A382UYX5_9ZZZZ</name>
<keyword evidence="4" id="KW-0547">Nucleotide-binding</keyword>
<dbReference type="InterPro" id="IPR001576">
    <property type="entry name" value="Phosphoglycerate_kinase"/>
</dbReference>
<dbReference type="Pfam" id="PF00162">
    <property type="entry name" value="PGK"/>
    <property type="match status" value="1"/>
</dbReference>
<dbReference type="EMBL" id="UINC01147878">
    <property type="protein sequence ID" value="SVD39453.1"/>
    <property type="molecule type" value="Genomic_DNA"/>
</dbReference>
<evidence type="ECO:0000256" key="5">
    <source>
        <dbReference type="ARBA" id="ARBA00022777"/>
    </source>
</evidence>
<dbReference type="GO" id="GO:0006096">
    <property type="term" value="P:glycolytic process"/>
    <property type="evidence" value="ECO:0007669"/>
    <property type="project" value="InterPro"/>
</dbReference>
<evidence type="ECO:0000256" key="3">
    <source>
        <dbReference type="ARBA" id="ARBA00022679"/>
    </source>
</evidence>
<dbReference type="PANTHER" id="PTHR11406:SF23">
    <property type="entry name" value="PHOSPHOGLYCERATE KINASE 1, CHLOROPLASTIC-RELATED"/>
    <property type="match status" value="1"/>
</dbReference>
<feature type="non-terminal residue" evidence="7">
    <location>
        <position position="120"/>
    </location>
</feature>
<evidence type="ECO:0000256" key="4">
    <source>
        <dbReference type="ARBA" id="ARBA00022741"/>
    </source>
</evidence>
<proteinExistence type="predicted"/>
<dbReference type="EC" id="2.7.2.3" evidence="2"/>
<organism evidence="7">
    <name type="scientific">marine metagenome</name>
    <dbReference type="NCBI Taxonomy" id="408172"/>
    <lineage>
        <taxon>unclassified sequences</taxon>
        <taxon>metagenomes</taxon>
        <taxon>ecological metagenomes</taxon>
    </lineage>
</organism>
<dbReference type="InterPro" id="IPR036043">
    <property type="entry name" value="Phosphoglycerate_kinase_sf"/>
</dbReference>
<keyword evidence="5" id="KW-0418">Kinase</keyword>
<comment type="catalytic activity">
    <reaction evidence="1">
        <text>(2R)-3-phosphoglycerate + ATP = (2R)-3-phospho-glyceroyl phosphate + ADP</text>
        <dbReference type="Rhea" id="RHEA:14801"/>
        <dbReference type="ChEBI" id="CHEBI:30616"/>
        <dbReference type="ChEBI" id="CHEBI:57604"/>
        <dbReference type="ChEBI" id="CHEBI:58272"/>
        <dbReference type="ChEBI" id="CHEBI:456216"/>
        <dbReference type="EC" id="2.7.2.3"/>
    </reaction>
</comment>
<dbReference type="AlphaFoldDB" id="A0A382UYX5"/>
<protein>
    <recommendedName>
        <fullName evidence="2">phosphoglycerate kinase</fullName>
        <ecNumber evidence="2">2.7.2.3</ecNumber>
    </recommendedName>
</protein>
<dbReference type="GO" id="GO:0004618">
    <property type="term" value="F:phosphoglycerate kinase activity"/>
    <property type="evidence" value="ECO:0007669"/>
    <property type="project" value="UniProtKB-EC"/>
</dbReference>
<dbReference type="GO" id="GO:0005829">
    <property type="term" value="C:cytosol"/>
    <property type="evidence" value="ECO:0007669"/>
    <property type="project" value="TreeGrafter"/>
</dbReference>
<dbReference type="GO" id="GO:0005524">
    <property type="term" value="F:ATP binding"/>
    <property type="evidence" value="ECO:0007669"/>
    <property type="project" value="UniProtKB-KW"/>
</dbReference>
<dbReference type="GO" id="GO:0006094">
    <property type="term" value="P:gluconeogenesis"/>
    <property type="evidence" value="ECO:0007669"/>
    <property type="project" value="TreeGrafter"/>
</dbReference>
<gene>
    <name evidence="7" type="ORF">METZ01_LOCUS392307</name>
</gene>
<dbReference type="SUPFAM" id="SSF53748">
    <property type="entry name" value="Phosphoglycerate kinase"/>
    <property type="match status" value="1"/>
</dbReference>
<dbReference type="PROSITE" id="PS00111">
    <property type="entry name" value="PGLYCERATE_KINASE"/>
    <property type="match status" value="1"/>
</dbReference>
<reference evidence="7" key="1">
    <citation type="submission" date="2018-05" db="EMBL/GenBank/DDBJ databases">
        <authorList>
            <person name="Lanie J.A."/>
            <person name="Ng W.-L."/>
            <person name="Kazmierczak K.M."/>
            <person name="Andrzejewski T.M."/>
            <person name="Davidsen T.M."/>
            <person name="Wayne K.J."/>
            <person name="Tettelin H."/>
            <person name="Glass J.I."/>
            <person name="Rusch D."/>
            <person name="Podicherti R."/>
            <person name="Tsui H.-C.T."/>
            <person name="Winkler M.E."/>
        </authorList>
    </citation>
    <scope>NUCLEOTIDE SEQUENCE</scope>
</reference>
<dbReference type="GO" id="GO:0043531">
    <property type="term" value="F:ADP binding"/>
    <property type="evidence" value="ECO:0007669"/>
    <property type="project" value="TreeGrafter"/>
</dbReference>
<sequence length="120" mass="13485">MIKIKRLDDNLNIEGKRVLLRVDFNVPINNGAITEDSRIEKVLPTIKFLIGKKAKIIIIAHLGRPKGKIVPRLTLKPIAEKLSAYLNQDVVFLNESIGSLVIENSKKIPNGKIILLENIR</sequence>
<dbReference type="Gene3D" id="3.40.50.1260">
    <property type="entry name" value="Phosphoglycerate kinase, N-terminal domain"/>
    <property type="match status" value="1"/>
</dbReference>
<accession>A0A382UYX5</accession>
<evidence type="ECO:0000256" key="1">
    <source>
        <dbReference type="ARBA" id="ARBA00000642"/>
    </source>
</evidence>
<evidence type="ECO:0000256" key="6">
    <source>
        <dbReference type="ARBA" id="ARBA00022840"/>
    </source>
</evidence>
<keyword evidence="3" id="KW-0808">Transferase</keyword>
<dbReference type="InterPro" id="IPR015824">
    <property type="entry name" value="Phosphoglycerate_kinase_N"/>
</dbReference>
<keyword evidence="6" id="KW-0067">ATP-binding</keyword>